<evidence type="ECO:0000313" key="1">
    <source>
        <dbReference type="EMBL" id="MBD1371672.1"/>
    </source>
</evidence>
<keyword evidence="2" id="KW-1185">Reference proteome</keyword>
<organism evidence="1 2">
    <name type="scientific">Polycladospora coralii</name>
    <dbReference type="NCBI Taxonomy" id="2771432"/>
    <lineage>
        <taxon>Bacteria</taxon>
        <taxon>Bacillati</taxon>
        <taxon>Bacillota</taxon>
        <taxon>Bacilli</taxon>
        <taxon>Bacillales</taxon>
        <taxon>Thermoactinomycetaceae</taxon>
        <taxon>Polycladospora</taxon>
    </lineage>
</organism>
<dbReference type="InterPro" id="IPR024562">
    <property type="entry name" value="YqhG"/>
</dbReference>
<gene>
    <name evidence="1" type="ORF">IC620_04780</name>
</gene>
<dbReference type="Pfam" id="PF11079">
    <property type="entry name" value="YqhG"/>
    <property type="match status" value="1"/>
</dbReference>
<evidence type="ECO:0000313" key="2">
    <source>
        <dbReference type="Proteomes" id="UP000661691"/>
    </source>
</evidence>
<dbReference type="AlphaFoldDB" id="A0A926RTR5"/>
<dbReference type="Proteomes" id="UP000661691">
    <property type="component" value="Unassembled WGS sequence"/>
</dbReference>
<dbReference type="EMBL" id="JACXAH010000005">
    <property type="protein sequence ID" value="MBD1371672.1"/>
    <property type="molecule type" value="Genomic_DNA"/>
</dbReference>
<comment type="caution">
    <text evidence="1">The sequence shown here is derived from an EMBL/GenBank/DDBJ whole genome shotgun (WGS) entry which is preliminary data.</text>
</comment>
<accession>A0A926RTR5</accession>
<proteinExistence type="predicted"/>
<dbReference type="RefSeq" id="WP_191138321.1">
    <property type="nucleotide sequence ID" value="NZ_JACXAG020000001.1"/>
</dbReference>
<sequence length="273" mass="32586">MDQLKVKSFTKRYLTHQGCSIIEEFPSFLTTQLSIEVDKDLLNRPYYWMYVERMQIQPQPATLCLVFDPDQPPTHRNGEYLFFGAPRFRMLLKSAQKQGRFVRLYQEEPNGFRSNISQAYDQWLCLNFKVSYLCDVKKDRLVSIGIHMHSGEIKDHFYPTIQSIPWTSKLPAHRFTQTPQLTLMEAIGEIEYALQEQLQNEDRTWAEEALERLNFERSLLDIYYPDNSQQEEKKQRETEIIWQYHPRIEVTILNAGLFHLLNTYKIMSHYDKM</sequence>
<name>A0A926RTR5_9BACL</name>
<reference evidence="1" key="1">
    <citation type="submission" date="2020-09" db="EMBL/GenBank/DDBJ databases">
        <title>A novel bacterium of genus Hazenella, isolated from South China Sea.</title>
        <authorList>
            <person name="Huang H."/>
            <person name="Mo K."/>
            <person name="Hu Y."/>
        </authorList>
    </citation>
    <scope>NUCLEOTIDE SEQUENCE</scope>
    <source>
        <strain evidence="1">IB182357</strain>
    </source>
</reference>
<protein>
    <submittedName>
        <fullName evidence="1">Uncharacterized protein</fullName>
    </submittedName>
</protein>